<proteinExistence type="predicted"/>
<comment type="caution">
    <text evidence="1">The sequence shown here is derived from an EMBL/GenBank/DDBJ whole genome shotgun (WGS) entry which is preliminary data.</text>
</comment>
<dbReference type="Proteomes" id="UP000012118">
    <property type="component" value="Unassembled WGS sequence"/>
</dbReference>
<gene>
    <name evidence="1" type="ORF">LEP1GSC108_3376</name>
</gene>
<organism evidence="1 2">
    <name type="scientific">Leptospira weilii str. UI 13098</name>
    <dbReference type="NCBI Taxonomy" id="1088542"/>
    <lineage>
        <taxon>Bacteria</taxon>
        <taxon>Pseudomonadati</taxon>
        <taxon>Spirochaetota</taxon>
        <taxon>Spirochaetia</taxon>
        <taxon>Leptospirales</taxon>
        <taxon>Leptospiraceae</taxon>
        <taxon>Leptospira</taxon>
    </lineage>
</organism>
<protein>
    <submittedName>
        <fullName evidence="1">Uncharacterized protein</fullName>
    </submittedName>
</protein>
<sequence length="61" mass="7408">MLNDFSWIDYYEIRIVHEDYPLNNEEREMYLGLLSQAIDSCNSIKNYNLRVFFPEAESRKN</sequence>
<accession>M6QDF6</accession>
<name>M6QDF6_9LEPT</name>
<reference evidence="1 2" key="1">
    <citation type="submission" date="2013-01" db="EMBL/GenBank/DDBJ databases">
        <authorList>
            <person name="Harkins D.M."/>
            <person name="Durkin A.S."/>
            <person name="Brinkac L.M."/>
            <person name="Haft D.H."/>
            <person name="Selengut J.D."/>
            <person name="Sanka R."/>
            <person name="DePew J."/>
            <person name="Purushe J."/>
            <person name="Chanthongthip A."/>
            <person name="Lattana O."/>
            <person name="Phetsouvanh R."/>
            <person name="Newton P.N."/>
            <person name="Vinetz J.M."/>
            <person name="Sutton G.G."/>
            <person name="Nierman W.C."/>
            <person name="Fouts D.E."/>
        </authorList>
    </citation>
    <scope>NUCLEOTIDE SEQUENCE [LARGE SCALE GENOMIC DNA]</scope>
    <source>
        <strain evidence="1 2">UI 13098</strain>
    </source>
</reference>
<dbReference type="EMBL" id="AHNU02000040">
    <property type="protein sequence ID" value="EMN90613.1"/>
    <property type="molecule type" value="Genomic_DNA"/>
</dbReference>
<evidence type="ECO:0000313" key="2">
    <source>
        <dbReference type="Proteomes" id="UP000012118"/>
    </source>
</evidence>
<keyword evidence="2" id="KW-1185">Reference proteome</keyword>
<dbReference type="AlphaFoldDB" id="M6QDF6"/>
<evidence type="ECO:0000313" key="1">
    <source>
        <dbReference type="EMBL" id="EMN90613.1"/>
    </source>
</evidence>